<feature type="coiled-coil region" evidence="1">
    <location>
        <begin position="212"/>
        <end position="351"/>
    </location>
</feature>
<dbReference type="EMBL" id="JARAKH010000024">
    <property type="protein sequence ID" value="KAK8391200.1"/>
    <property type="molecule type" value="Genomic_DNA"/>
</dbReference>
<dbReference type="PANTHER" id="PTHR19327:SF0">
    <property type="entry name" value="GOLGIN SUBFAMILY A MEMBER 4"/>
    <property type="match status" value="1"/>
</dbReference>
<dbReference type="PANTHER" id="PTHR19327">
    <property type="entry name" value="GOLGIN"/>
    <property type="match status" value="1"/>
</dbReference>
<protein>
    <recommendedName>
        <fullName evidence="3">GRIP domain-containing protein</fullName>
    </recommendedName>
</protein>
<organism evidence="4 5">
    <name type="scientific">Scylla paramamosain</name>
    <name type="common">Mud crab</name>
    <dbReference type="NCBI Taxonomy" id="85552"/>
    <lineage>
        <taxon>Eukaryota</taxon>
        <taxon>Metazoa</taxon>
        <taxon>Ecdysozoa</taxon>
        <taxon>Arthropoda</taxon>
        <taxon>Crustacea</taxon>
        <taxon>Multicrustacea</taxon>
        <taxon>Malacostraca</taxon>
        <taxon>Eumalacostraca</taxon>
        <taxon>Eucarida</taxon>
        <taxon>Decapoda</taxon>
        <taxon>Pleocyemata</taxon>
        <taxon>Brachyura</taxon>
        <taxon>Eubrachyura</taxon>
        <taxon>Portunoidea</taxon>
        <taxon>Portunidae</taxon>
        <taxon>Portuninae</taxon>
        <taxon>Scylla</taxon>
    </lineage>
</organism>
<dbReference type="Proteomes" id="UP001487740">
    <property type="component" value="Unassembled WGS sequence"/>
</dbReference>
<sequence>MIPCEMCLISVWSLPLKAFLPSHPILLPPNHSCFPYHPVLLPPWLLSHHATQSSLPPFLHILPANLPHTPPAFLIPYQPTSLPSPPTSQLPSHPSPLSPASHPPIPLSTYLPNTPPGSLLFTISLYLLSATHPPGPSPTPPALMCCHYHSQGVAMFVPTESRKALKNPCQLKGFRALKHVWKRLVHNLQRQQPKRLKLEEKLAAGTGTSAPLKTEIEQLQQHNQQLKDTLEHYQKEKEETNKRIAALESSNDDNKNKIMDMELSQKNLQENINRLSQEKERLLHEIQEGSSEGMINVLIKEKEELEERLTKEKEAQMKEYQGKNKSLQDKVESLEDIRHGYEKQISQVEANNAEMHSKIGSVQQERDAARSETHQILAQKQDIEERFKENLKIKEALKEEITLHKGNINNMKEELEAEKNKVQTMVETISTLQNNILNLQKQIEGLNETCGKLAHDLEAESKLRMEAQAQLTQVQQLNKQLQEHFGVGDVMLCQLKVEQDKLQASMSSLSAACNTSTSTELHSHPTESYLNEQTPLVDRTDSSGDGNVAAEQLAEKTPTNVEQRIKVDEVRRLKAVLGARDEDLSRTRQTIKDLQDRLRIAEVVSGEVEEYRRRVRELEAKLSEAEEQHRQQVEAAAQEAERRVAAKEQECLNTISTAYDQQDSETTALVRQHQEALREAQQEVKEKTAKLDTMSQDYIFKLKEKDDELCKFVQQYEEQLAKMKAQNEVHVKEIEATWKARAEKMVKQREGELQQEMNGLKQDWTKERRELERLTQVAAAAFQSGTESVELLKKQVAAQRRELEDVKLNHGKEVGELKALLELKRRTRASSGGSGVRLGMALEEAAEFEYLKNVLYQYMLGKETQTLSKVLCAVVKFDGRQQQEILEHEERRQSMLRSESQLCPRRSDCTAGGLVTRLGLLLRDANDICHLKGNR</sequence>
<dbReference type="PROSITE" id="PS50913">
    <property type="entry name" value="GRIP"/>
    <property type="match status" value="1"/>
</dbReference>
<evidence type="ECO:0000313" key="5">
    <source>
        <dbReference type="Proteomes" id="UP001487740"/>
    </source>
</evidence>
<dbReference type="GO" id="GO:0048193">
    <property type="term" value="P:Golgi vesicle transport"/>
    <property type="evidence" value="ECO:0007669"/>
    <property type="project" value="TreeGrafter"/>
</dbReference>
<feature type="region of interest" description="Disordered" evidence="2">
    <location>
        <begin position="82"/>
        <end position="101"/>
    </location>
</feature>
<evidence type="ECO:0000259" key="3">
    <source>
        <dbReference type="PROSITE" id="PS50913"/>
    </source>
</evidence>
<keyword evidence="1" id="KW-0175">Coiled coil</keyword>
<dbReference type="GO" id="GO:0031267">
    <property type="term" value="F:small GTPase binding"/>
    <property type="evidence" value="ECO:0007669"/>
    <property type="project" value="TreeGrafter"/>
</dbReference>
<accession>A0AAW0TX36</accession>
<keyword evidence="5" id="KW-1185">Reference proteome</keyword>
<dbReference type="GO" id="GO:0005794">
    <property type="term" value="C:Golgi apparatus"/>
    <property type="evidence" value="ECO:0007669"/>
    <property type="project" value="TreeGrafter"/>
</dbReference>
<dbReference type="SMART" id="SM00755">
    <property type="entry name" value="Grip"/>
    <property type="match status" value="1"/>
</dbReference>
<proteinExistence type="predicted"/>
<dbReference type="Pfam" id="PF01465">
    <property type="entry name" value="GRIP"/>
    <property type="match status" value="1"/>
</dbReference>
<gene>
    <name evidence="4" type="ORF">O3P69_017097</name>
</gene>
<feature type="coiled-coil region" evidence="1">
    <location>
        <begin position="380"/>
        <end position="484"/>
    </location>
</feature>
<dbReference type="AlphaFoldDB" id="A0AAW0TX36"/>
<evidence type="ECO:0000256" key="1">
    <source>
        <dbReference type="SAM" id="Coils"/>
    </source>
</evidence>
<reference evidence="4 5" key="1">
    <citation type="submission" date="2023-03" db="EMBL/GenBank/DDBJ databases">
        <title>High-quality genome of Scylla paramamosain provides insights in environmental adaptation.</title>
        <authorList>
            <person name="Zhang L."/>
        </authorList>
    </citation>
    <scope>NUCLEOTIDE SEQUENCE [LARGE SCALE GENOMIC DNA]</scope>
    <source>
        <strain evidence="4">LZ_2023a</strain>
        <tissue evidence="4">Muscle</tissue>
    </source>
</reference>
<dbReference type="Gene3D" id="1.10.220.60">
    <property type="entry name" value="GRIP domain"/>
    <property type="match status" value="1"/>
</dbReference>
<evidence type="ECO:0000313" key="4">
    <source>
        <dbReference type="EMBL" id="KAK8391200.1"/>
    </source>
</evidence>
<dbReference type="SUPFAM" id="SSF101283">
    <property type="entry name" value="GRIP domain"/>
    <property type="match status" value="1"/>
</dbReference>
<evidence type="ECO:0000256" key="2">
    <source>
        <dbReference type="SAM" id="MobiDB-lite"/>
    </source>
</evidence>
<feature type="domain" description="GRIP" evidence="3">
    <location>
        <begin position="841"/>
        <end position="888"/>
    </location>
</feature>
<name>A0AAW0TX36_SCYPA</name>
<feature type="coiled-coil region" evidence="1">
    <location>
        <begin position="584"/>
        <end position="733"/>
    </location>
</feature>
<dbReference type="InterPro" id="IPR000237">
    <property type="entry name" value="GRIP_dom"/>
</dbReference>
<dbReference type="CDD" id="cd22541">
    <property type="entry name" value="SP5_N"/>
    <property type="match status" value="1"/>
</dbReference>
<comment type="caution">
    <text evidence="4">The sequence shown here is derived from an EMBL/GenBank/DDBJ whole genome shotgun (WGS) entry which is preliminary data.</text>
</comment>